<dbReference type="Pfam" id="PF11551">
    <property type="entry name" value="Omp28"/>
    <property type="match status" value="1"/>
</dbReference>
<name>A0A2N9PAF4_9FLAO</name>
<dbReference type="InterPro" id="IPR021615">
    <property type="entry name" value="Omp28"/>
</dbReference>
<dbReference type="InterPro" id="IPR013783">
    <property type="entry name" value="Ig-like_fold"/>
</dbReference>
<evidence type="ECO:0000256" key="1">
    <source>
        <dbReference type="SAM" id="SignalP"/>
    </source>
</evidence>
<keyword evidence="1" id="KW-0732">Signal</keyword>
<organism evidence="2 3">
    <name type="scientific">Flavobacterium columnare</name>
    <dbReference type="NCBI Taxonomy" id="996"/>
    <lineage>
        <taxon>Bacteria</taxon>
        <taxon>Pseudomonadati</taxon>
        <taxon>Bacteroidota</taxon>
        <taxon>Flavobacteriia</taxon>
        <taxon>Flavobacteriales</taxon>
        <taxon>Flavobacteriaceae</taxon>
        <taxon>Flavobacterium</taxon>
    </lineage>
</organism>
<reference evidence="2 3" key="1">
    <citation type="submission" date="2018-02" db="EMBL/GenBank/DDBJ databases">
        <authorList>
            <person name="Cohen D.B."/>
            <person name="Kent A.D."/>
        </authorList>
    </citation>
    <scope>NUCLEOTIDE SEQUENCE [LARGE SCALE GENOMIC DNA]</scope>
    <source>
        <strain evidence="2">CIP109753</strain>
    </source>
</reference>
<feature type="chain" id="PRO_5014744398" evidence="1">
    <location>
        <begin position="20"/>
        <end position="275"/>
    </location>
</feature>
<dbReference type="Gene3D" id="2.60.40.10">
    <property type="entry name" value="Immunoglobulins"/>
    <property type="match status" value="1"/>
</dbReference>
<dbReference type="Proteomes" id="UP000238180">
    <property type="component" value="Unassembled WGS sequence"/>
</dbReference>
<evidence type="ECO:0000313" key="3">
    <source>
        <dbReference type="Proteomes" id="UP000238180"/>
    </source>
</evidence>
<gene>
    <name evidence="2" type="ORF">FLACOL_01312</name>
</gene>
<evidence type="ECO:0000313" key="2">
    <source>
        <dbReference type="EMBL" id="SPE77319.1"/>
    </source>
</evidence>
<dbReference type="EMBL" id="OLKH01000082">
    <property type="protein sequence ID" value="SPE77319.1"/>
    <property type="molecule type" value="Genomic_DNA"/>
</dbReference>
<dbReference type="AlphaFoldDB" id="A0A2N9PAF4"/>
<proteinExistence type="predicted"/>
<accession>A0A2N9PAF4</accession>
<feature type="signal peptide" evidence="1">
    <location>
        <begin position="1"/>
        <end position="19"/>
    </location>
</feature>
<sequence>MKFSKILSFLAVFSLLACSKENETKESTPQAIVDNQTPSASSKFIKNVLIEDYTGTWCGWCPRISYSTTKVKENTSKVVSVAIHRGSSGGGFDPYNYSGTLPAVIKSFPTGILNRKIEWKSPQNNNINQVVDLTNDNTDLGIAMNSTVDSEKINLSINIKATKDYSNLKLVVYIVEDGLISNQANYTNFYVSDSVIKDFVHNDVLRECLTNIYGDPVEAIKANNTVTKNFNIPLSRNVQNSKKMRFVAMILNNDGESLNVREVSPNVKQLFEVTQ</sequence>
<dbReference type="PROSITE" id="PS51257">
    <property type="entry name" value="PROKAR_LIPOPROTEIN"/>
    <property type="match status" value="1"/>
</dbReference>
<protein>
    <submittedName>
        <fullName evidence="2">Outer membrane protein Omp28</fullName>
    </submittedName>
</protein>
<dbReference type="RefSeq" id="WP_105196027.1">
    <property type="nucleotide sequence ID" value="NZ_OLKH01000082.1"/>
</dbReference>